<keyword evidence="1" id="KW-0472">Membrane</keyword>
<feature type="transmembrane region" description="Helical" evidence="1">
    <location>
        <begin position="53"/>
        <end position="72"/>
    </location>
</feature>
<protein>
    <recommendedName>
        <fullName evidence="3">CDP-diacylglycerol--glycerol-3-phosphate 3-phosphatidyltransferase</fullName>
    </recommendedName>
</protein>
<evidence type="ECO:0000313" key="2">
    <source>
        <dbReference type="EMBL" id="SVD13623.1"/>
    </source>
</evidence>
<keyword evidence="1" id="KW-1133">Transmembrane helix</keyword>
<organism evidence="2">
    <name type="scientific">marine metagenome</name>
    <dbReference type="NCBI Taxonomy" id="408172"/>
    <lineage>
        <taxon>unclassified sequences</taxon>
        <taxon>metagenomes</taxon>
        <taxon>ecological metagenomes</taxon>
    </lineage>
</organism>
<accession>A0A382SV34</accession>
<feature type="non-terminal residue" evidence="2">
    <location>
        <position position="73"/>
    </location>
</feature>
<dbReference type="Pfam" id="PF01066">
    <property type="entry name" value="CDP-OH_P_transf"/>
    <property type="match status" value="1"/>
</dbReference>
<evidence type="ECO:0008006" key="3">
    <source>
        <dbReference type="Google" id="ProtNLM"/>
    </source>
</evidence>
<feature type="transmembrane region" description="Helical" evidence="1">
    <location>
        <begin position="24"/>
        <end position="46"/>
    </location>
</feature>
<reference evidence="2" key="1">
    <citation type="submission" date="2018-05" db="EMBL/GenBank/DDBJ databases">
        <authorList>
            <person name="Lanie J.A."/>
            <person name="Ng W.-L."/>
            <person name="Kazmierczak K.M."/>
            <person name="Andrzejewski T.M."/>
            <person name="Davidsen T.M."/>
            <person name="Wayne K.J."/>
            <person name="Tettelin H."/>
            <person name="Glass J.I."/>
            <person name="Rusch D."/>
            <person name="Podicherti R."/>
            <person name="Tsui H.-C.T."/>
            <person name="Winkler M.E."/>
        </authorList>
    </citation>
    <scope>NUCLEOTIDE SEQUENCE</scope>
</reference>
<dbReference type="GO" id="GO:0016780">
    <property type="term" value="F:phosphotransferase activity, for other substituted phosphate groups"/>
    <property type="evidence" value="ECO:0007669"/>
    <property type="project" value="InterPro"/>
</dbReference>
<dbReference type="GO" id="GO:0008654">
    <property type="term" value="P:phospholipid biosynthetic process"/>
    <property type="evidence" value="ECO:0007669"/>
    <property type="project" value="InterPro"/>
</dbReference>
<name>A0A382SV34_9ZZZZ</name>
<dbReference type="EMBL" id="UINC01131735">
    <property type="protein sequence ID" value="SVD13623.1"/>
    <property type="molecule type" value="Genomic_DNA"/>
</dbReference>
<proteinExistence type="predicted"/>
<evidence type="ECO:0000256" key="1">
    <source>
        <dbReference type="SAM" id="Phobius"/>
    </source>
</evidence>
<keyword evidence="1" id="KW-0812">Transmembrane</keyword>
<dbReference type="GO" id="GO:0016020">
    <property type="term" value="C:membrane"/>
    <property type="evidence" value="ECO:0007669"/>
    <property type="project" value="InterPro"/>
</dbReference>
<dbReference type="Gene3D" id="1.20.120.1760">
    <property type="match status" value="1"/>
</dbReference>
<gene>
    <name evidence="2" type="ORF">METZ01_LOCUS366477</name>
</gene>
<sequence length="73" mass="8073">MANEVIEHSGGQVVSFNMAYKSRIFSPPNLISAIRVVTIPFIYWCMKRSSDHLALLLIGLALVSDAADGYFAR</sequence>
<dbReference type="InterPro" id="IPR043130">
    <property type="entry name" value="CDP-OH_PTrfase_TM_dom"/>
</dbReference>
<dbReference type="InterPro" id="IPR000462">
    <property type="entry name" value="CDP-OH_P_trans"/>
</dbReference>
<dbReference type="AlphaFoldDB" id="A0A382SV34"/>